<dbReference type="Gene3D" id="3.90.1200.10">
    <property type="match status" value="1"/>
</dbReference>
<accession>A0A5C8ZSV2</accession>
<name>A0A5C8ZSV2_9GAMM</name>
<dbReference type="Gene3D" id="3.30.200.20">
    <property type="entry name" value="Phosphorylase Kinase, domain 1"/>
    <property type="match status" value="1"/>
</dbReference>
<sequence length="388" mass="42116">MSVFLPWSPRLSHAASPSRPIPEDLLPWVVDAFGATSGDHELVPVAGDASNRRYFRLADAGRTAIVMEAPPATEKNDAFLSVRELLASHGVRVPQLLAADLGRGYLLLEDLGNQMLLPLLNEASVDGWYWSACQMLLGFAGIDAAGRIPDYDRALLEEELSRLPAWFFRQLLGMPASGEEEAVFADAAGLLVDSALAQPRVFVHRDFHSRNLMVVDAGGQGEALAEAAAEVGGAAEGLAEGPAEGAAGSALAVIDFQDAVFGPITYDLVSLLRDCYIRWPRDRVEAWALAQRDALQSAGKLDAVDDATFLRWFDLMGLQRHLKVLGTFARLYLRDGKAGYLDDLPLVIAYVEEVLGRRSASEPALASFYNWWRKAVTPAIAQQGWAAA</sequence>
<feature type="domain" description="Aminoglycoside phosphotransferase" evidence="1">
    <location>
        <begin position="251"/>
        <end position="296"/>
    </location>
</feature>
<feature type="domain" description="Aminoglycoside phosphotransferase" evidence="1">
    <location>
        <begin position="42"/>
        <end position="218"/>
    </location>
</feature>
<evidence type="ECO:0000313" key="3">
    <source>
        <dbReference type="Proteomes" id="UP000321039"/>
    </source>
</evidence>
<dbReference type="InterPro" id="IPR011009">
    <property type="entry name" value="Kinase-like_dom_sf"/>
</dbReference>
<dbReference type="AlphaFoldDB" id="A0A5C8ZSV2"/>
<dbReference type="EMBL" id="VRZA01000007">
    <property type="protein sequence ID" value="TXS90864.1"/>
    <property type="molecule type" value="Genomic_DNA"/>
</dbReference>
<dbReference type="Proteomes" id="UP000321039">
    <property type="component" value="Unassembled WGS sequence"/>
</dbReference>
<reference evidence="2 3" key="1">
    <citation type="submission" date="2019-08" db="EMBL/GenBank/DDBJ databases">
        <title>Parahaliea maris sp. nov., isolated from the surface seawater.</title>
        <authorList>
            <person name="Liu Y."/>
        </authorList>
    </citation>
    <scope>NUCLEOTIDE SEQUENCE [LARGE SCALE GENOMIC DNA]</scope>
    <source>
        <strain evidence="2 3">HSLHS9</strain>
    </source>
</reference>
<comment type="caution">
    <text evidence="2">The sequence shown here is derived from an EMBL/GenBank/DDBJ whole genome shotgun (WGS) entry which is preliminary data.</text>
</comment>
<evidence type="ECO:0000259" key="1">
    <source>
        <dbReference type="Pfam" id="PF01636"/>
    </source>
</evidence>
<dbReference type="Pfam" id="PF01636">
    <property type="entry name" value="APH"/>
    <property type="match status" value="2"/>
</dbReference>
<protein>
    <submittedName>
        <fullName evidence="2">Phosphotransferase</fullName>
    </submittedName>
</protein>
<keyword evidence="2" id="KW-0808">Transferase</keyword>
<organism evidence="2 3">
    <name type="scientific">Parahaliea maris</name>
    <dbReference type="NCBI Taxonomy" id="2716870"/>
    <lineage>
        <taxon>Bacteria</taxon>
        <taxon>Pseudomonadati</taxon>
        <taxon>Pseudomonadota</taxon>
        <taxon>Gammaproteobacteria</taxon>
        <taxon>Cellvibrionales</taxon>
        <taxon>Halieaceae</taxon>
        <taxon>Parahaliea</taxon>
    </lineage>
</organism>
<gene>
    <name evidence="2" type="ORF">FV139_18020</name>
</gene>
<keyword evidence="3" id="KW-1185">Reference proteome</keyword>
<dbReference type="InterPro" id="IPR002575">
    <property type="entry name" value="Aminoglycoside_PTrfase"/>
</dbReference>
<dbReference type="SUPFAM" id="SSF56112">
    <property type="entry name" value="Protein kinase-like (PK-like)"/>
    <property type="match status" value="1"/>
</dbReference>
<evidence type="ECO:0000313" key="2">
    <source>
        <dbReference type="EMBL" id="TXS90864.1"/>
    </source>
</evidence>
<dbReference type="GO" id="GO:0016740">
    <property type="term" value="F:transferase activity"/>
    <property type="evidence" value="ECO:0007669"/>
    <property type="project" value="UniProtKB-KW"/>
</dbReference>
<proteinExistence type="predicted"/>